<keyword evidence="1" id="KW-0472">Membrane</keyword>
<protein>
    <submittedName>
        <fullName evidence="2">Low temperature requirement protein A</fullName>
    </submittedName>
</protein>
<feature type="transmembrane region" description="Helical" evidence="1">
    <location>
        <begin position="117"/>
        <end position="137"/>
    </location>
</feature>
<evidence type="ECO:0000256" key="1">
    <source>
        <dbReference type="SAM" id="Phobius"/>
    </source>
</evidence>
<dbReference type="Proteomes" id="UP001501490">
    <property type="component" value="Unassembled WGS sequence"/>
</dbReference>
<feature type="transmembrane region" description="Helical" evidence="1">
    <location>
        <begin position="89"/>
        <end position="111"/>
    </location>
</feature>
<feature type="transmembrane region" description="Helical" evidence="1">
    <location>
        <begin position="314"/>
        <end position="336"/>
    </location>
</feature>
<dbReference type="Pfam" id="PF06772">
    <property type="entry name" value="LtrA"/>
    <property type="match status" value="1"/>
</dbReference>
<feature type="transmembrane region" description="Helical" evidence="1">
    <location>
        <begin position="175"/>
        <end position="192"/>
    </location>
</feature>
<dbReference type="PANTHER" id="PTHR36840">
    <property type="entry name" value="BLL5714 PROTEIN"/>
    <property type="match status" value="1"/>
</dbReference>
<keyword evidence="1" id="KW-0812">Transmembrane</keyword>
<feature type="transmembrane region" description="Helical" evidence="1">
    <location>
        <begin position="149"/>
        <end position="169"/>
    </location>
</feature>
<gene>
    <name evidence="2" type="ORF">GCM10022236_48740</name>
</gene>
<evidence type="ECO:0000313" key="2">
    <source>
        <dbReference type="EMBL" id="GAA3640353.1"/>
    </source>
</evidence>
<comment type="caution">
    <text evidence="2">The sequence shown here is derived from an EMBL/GenBank/DDBJ whole genome shotgun (WGS) entry which is preliminary data.</text>
</comment>
<sequence>MSATAPIKFVRALSPRDPHEPHRVSTPLELLTDLCFVVAVAQASAGLHHAIAEDHVGHGLISFGIAFFGIWWTWLNFTWFASAYDNDDVIYRLLTILQIIGVLVLAAGVPGFFSDEFVLPVVGYVIMRIALVIQWLRASRGDPRTRETCRRYALGLVVVQLLWVGFLFVPHEFQLFVFLPIAVLDMAVPVWAERRGETPWHPEHIADRYAAFFIIVLGESILAATLAIQGAWTDLDHAADALVVLIGGVLIVFGMWWLYFARDASAVLERVRTQGTRFEYVWGFGHYFIFASGAAIGAGLAVRAEFWAHPDEVPALASAAAVTMPIAVLMTALYVLQLRQHDRSARAALPFAIAIVLTLACTFTSFPELFAGMVVVALLVTELRQVARTSAQSVPAPGS</sequence>
<dbReference type="InterPro" id="IPR010640">
    <property type="entry name" value="Low_temperature_requirement_A"/>
</dbReference>
<feature type="transmembrane region" description="Helical" evidence="1">
    <location>
        <begin position="238"/>
        <end position="259"/>
    </location>
</feature>
<organism evidence="2 3">
    <name type="scientific">Microlunatus ginsengisoli</name>
    <dbReference type="NCBI Taxonomy" id="363863"/>
    <lineage>
        <taxon>Bacteria</taxon>
        <taxon>Bacillati</taxon>
        <taxon>Actinomycetota</taxon>
        <taxon>Actinomycetes</taxon>
        <taxon>Propionibacteriales</taxon>
        <taxon>Propionibacteriaceae</taxon>
        <taxon>Microlunatus</taxon>
    </lineage>
</organism>
<feature type="transmembrane region" description="Helical" evidence="1">
    <location>
        <begin position="280"/>
        <end position="302"/>
    </location>
</feature>
<feature type="transmembrane region" description="Helical" evidence="1">
    <location>
        <begin position="212"/>
        <end position="232"/>
    </location>
</feature>
<dbReference type="EMBL" id="BAABAB010000050">
    <property type="protein sequence ID" value="GAA3640353.1"/>
    <property type="molecule type" value="Genomic_DNA"/>
</dbReference>
<feature type="transmembrane region" description="Helical" evidence="1">
    <location>
        <begin position="57"/>
        <end position="77"/>
    </location>
</feature>
<proteinExistence type="predicted"/>
<keyword evidence="3" id="KW-1185">Reference proteome</keyword>
<evidence type="ECO:0000313" key="3">
    <source>
        <dbReference type="Proteomes" id="UP001501490"/>
    </source>
</evidence>
<feature type="transmembrane region" description="Helical" evidence="1">
    <location>
        <begin position="348"/>
        <end position="380"/>
    </location>
</feature>
<name>A0ABP7AV75_9ACTN</name>
<dbReference type="RefSeq" id="WP_344809545.1">
    <property type="nucleotide sequence ID" value="NZ_BAABAB010000050.1"/>
</dbReference>
<dbReference type="PANTHER" id="PTHR36840:SF1">
    <property type="entry name" value="BLL5714 PROTEIN"/>
    <property type="match status" value="1"/>
</dbReference>
<reference evidence="3" key="1">
    <citation type="journal article" date="2019" name="Int. J. Syst. Evol. Microbiol.">
        <title>The Global Catalogue of Microorganisms (GCM) 10K type strain sequencing project: providing services to taxonomists for standard genome sequencing and annotation.</title>
        <authorList>
            <consortium name="The Broad Institute Genomics Platform"/>
            <consortium name="The Broad Institute Genome Sequencing Center for Infectious Disease"/>
            <person name="Wu L."/>
            <person name="Ma J."/>
        </authorList>
    </citation>
    <scope>NUCLEOTIDE SEQUENCE [LARGE SCALE GENOMIC DNA]</scope>
    <source>
        <strain evidence="3">JCM 16929</strain>
    </source>
</reference>
<accession>A0ABP7AV75</accession>
<keyword evidence="1" id="KW-1133">Transmembrane helix</keyword>